<feature type="transmembrane region" description="Helical" evidence="7">
    <location>
        <begin position="485"/>
        <end position="507"/>
    </location>
</feature>
<dbReference type="InterPro" id="IPR038377">
    <property type="entry name" value="Na/Glc_symporter_sf"/>
</dbReference>
<evidence type="ECO:0000256" key="6">
    <source>
        <dbReference type="RuleBase" id="RU362091"/>
    </source>
</evidence>
<sequence>MFAAGGKSPWWLSGLSAFMTTFSAGTFVVWGGIAYQSGLVSVSILMVIGVAALIAGWLFAGVWKSIGYDSASAFIHDRFGEDLVRLYTVLQGLIGLFTMGGAVYALALVVTTLIPLPDGHLLQDPSSGNFSVVIASLMLCLLVVLITFGGGLWAVLMTDALQFVILCISVVLVVPLLVQKVGGVDELLLQLPDGHMSFTGGGFSSYFLLGWMIVFLFKIGGEWAYVQRFVCVPTVKDARKSTFLFGALYLLSPIIWMLPPLIYRVIDAEADYEQAYILACKAVLPSGMLGLMVAAMCSATASMATTQLNVFAGAFTNEFYKRIWRPQAEERELVLAGRLITLILGLVITAGALAIPYLGTYTGYILSSVAILTGPLVLPTIWGLYSKRIGLKYAWNVSVWSLVIGVILKVLILNNGLENFGTLGLDLSIWILANKGVEDVIIGTVIPLVLLVYLEISSKNIDPGWIKVKEKAKNQVTEIENPSKLPAIICAWAVLGSGIMLFLIGLVDVSEGARVLILISGIFLCFLGGGMIMMFKKQPAIEKIKESQNRA</sequence>
<feature type="transmembrane region" description="Helical" evidence="7">
    <location>
        <begin position="513"/>
        <end position="535"/>
    </location>
</feature>
<dbReference type="PROSITE" id="PS50283">
    <property type="entry name" value="NA_SOLUT_SYMP_3"/>
    <property type="match status" value="1"/>
</dbReference>
<evidence type="ECO:0000313" key="8">
    <source>
        <dbReference type="EMBL" id="EOZ95327.1"/>
    </source>
</evidence>
<reference evidence="8 9" key="1">
    <citation type="journal article" date="2013" name="Genome Announc.">
        <title>Draft Genome Sequence of Indibacter alkaliphilus Strain LW1T, Isolated from Lonar Lake, a Haloalkaline Lake in the Buldana District of Maharashtra, India.</title>
        <authorList>
            <person name="Singh A."/>
            <person name="Kumar Jangir P."/>
            <person name="Sharma R."/>
            <person name="Singh A."/>
            <person name="Kumar Pinnaka A."/>
            <person name="Shivaji S."/>
        </authorList>
    </citation>
    <scope>NUCLEOTIDE SEQUENCE [LARGE SCALE GENOMIC DNA]</scope>
    <source>
        <strain evidence="9">CCUG 57479 / KCTC 22604 / LW1</strain>
    </source>
</reference>
<evidence type="ECO:0000313" key="9">
    <source>
        <dbReference type="Proteomes" id="UP000006073"/>
    </source>
</evidence>
<dbReference type="PANTHER" id="PTHR11819:SF195">
    <property type="entry name" value="SODIUM_GLUCOSE COTRANSPORTER 4"/>
    <property type="match status" value="1"/>
</dbReference>
<proteinExistence type="inferred from homology"/>
<feature type="transmembrane region" description="Helical" evidence="7">
    <location>
        <begin position="130"/>
        <end position="153"/>
    </location>
</feature>
<accession>S2D7X9</accession>
<feature type="transmembrane region" description="Helical" evidence="7">
    <location>
        <begin position="12"/>
        <end position="33"/>
    </location>
</feature>
<dbReference type="PANTHER" id="PTHR11819">
    <property type="entry name" value="SOLUTE CARRIER FAMILY 5"/>
    <property type="match status" value="1"/>
</dbReference>
<dbReference type="InterPro" id="IPR001734">
    <property type="entry name" value="Na/solute_symporter"/>
</dbReference>
<feature type="transmembrane region" description="Helical" evidence="7">
    <location>
        <begin position="397"/>
        <end position="417"/>
    </location>
</feature>
<keyword evidence="9" id="KW-1185">Reference proteome</keyword>
<evidence type="ECO:0000256" key="5">
    <source>
        <dbReference type="ARBA" id="ARBA00023136"/>
    </source>
</evidence>
<feature type="transmembrane region" description="Helical" evidence="7">
    <location>
        <begin position="242"/>
        <end position="266"/>
    </location>
</feature>
<dbReference type="GO" id="GO:0005412">
    <property type="term" value="F:D-glucose:sodium symporter activity"/>
    <property type="evidence" value="ECO:0007669"/>
    <property type="project" value="TreeGrafter"/>
</dbReference>
<dbReference type="GO" id="GO:0005886">
    <property type="term" value="C:plasma membrane"/>
    <property type="evidence" value="ECO:0007669"/>
    <property type="project" value="TreeGrafter"/>
</dbReference>
<dbReference type="Pfam" id="PF00474">
    <property type="entry name" value="SSF"/>
    <property type="match status" value="1"/>
</dbReference>
<feature type="transmembrane region" description="Helical" evidence="7">
    <location>
        <begin position="198"/>
        <end position="221"/>
    </location>
</feature>
<organism evidence="8 9">
    <name type="scientific">Indibacter alkaliphilus (strain CCUG 57479 / KCTC 22604 / LW1)</name>
    <dbReference type="NCBI Taxonomy" id="1189612"/>
    <lineage>
        <taxon>Bacteria</taxon>
        <taxon>Pseudomonadati</taxon>
        <taxon>Bacteroidota</taxon>
        <taxon>Cytophagia</taxon>
        <taxon>Cytophagales</taxon>
        <taxon>Cyclobacteriaceae</taxon>
    </lineage>
</organism>
<evidence type="ECO:0000256" key="2">
    <source>
        <dbReference type="ARBA" id="ARBA00006434"/>
    </source>
</evidence>
<dbReference type="EMBL" id="ALWO02000038">
    <property type="protein sequence ID" value="EOZ95327.1"/>
    <property type="molecule type" value="Genomic_DNA"/>
</dbReference>
<dbReference type="STRING" id="1189612.A33Q_3247"/>
<feature type="transmembrane region" description="Helical" evidence="7">
    <location>
        <begin position="286"/>
        <end position="312"/>
    </location>
</feature>
<gene>
    <name evidence="8" type="ORF">A33Q_3247</name>
</gene>
<feature type="transmembrane region" description="Helical" evidence="7">
    <location>
        <begin position="84"/>
        <end position="110"/>
    </location>
</feature>
<evidence type="ECO:0000256" key="1">
    <source>
        <dbReference type="ARBA" id="ARBA00004141"/>
    </source>
</evidence>
<evidence type="ECO:0000256" key="3">
    <source>
        <dbReference type="ARBA" id="ARBA00022692"/>
    </source>
</evidence>
<dbReference type="Proteomes" id="UP000006073">
    <property type="component" value="Unassembled WGS sequence"/>
</dbReference>
<evidence type="ECO:0000256" key="7">
    <source>
        <dbReference type="SAM" id="Phobius"/>
    </source>
</evidence>
<feature type="transmembrane region" description="Helical" evidence="7">
    <location>
        <begin position="364"/>
        <end position="385"/>
    </location>
</feature>
<keyword evidence="5 7" id="KW-0472">Membrane</keyword>
<keyword evidence="4 7" id="KW-1133">Transmembrane helix</keyword>
<feature type="transmembrane region" description="Helical" evidence="7">
    <location>
        <begin position="333"/>
        <end position="358"/>
    </location>
</feature>
<dbReference type="Gene3D" id="1.20.1730.10">
    <property type="entry name" value="Sodium/glucose cotransporter"/>
    <property type="match status" value="1"/>
</dbReference>
<feature type="transmembrane region" description="Helical" evidence="7">
    <location>
        <begin position="429"/>
        <end position="454"/>
    </location>
</feature>
<comment type="caution">
    <text evidence="8">The sequence shown here is derived from an EMBL/GenBank/DDBJ whole genome shotgun (WGS) entry which is preliminary data.</text>
</comment>
<name>S2D7X9_INDAL</name>
<dbReference type="AlphaFoldDB" id="S2D7X9"/>
<protein>
    <submittedName>
        <fullName evidence="8">Sodium-solute symporter, putative</fullName>
    </submittedName>
</protein>
<keyword evidence="3 7" id="KW-0812">Transmembrane</keyword>
<comment type="subcellular location">
    <subcellularLocation>
        <location evidence="1">Membrane</location>
        <topology evidence="1">Multi-pass membrane protein</topology>
    </subcellularLocation>
</comment>
<comment type="similarity">
    <text evidence="2 6">Belongs to the sodium:solute symporter (SSF) (TC 2.A.21) family.</text>
</comment>
<evidence type="ECO:0000256" key="4">
    <source>
        <dbReference type="ARBA" id="ARBA00022989"/>
    </source>
</evidence>
<dbReference type="eggNOG" id="COG0591">
    <property type="taxonomic scope" value="Bacteria"/>
</dbReference>
<feature type="transmembrane region" description="Helical" evidence="7">
    <location>
        <begin position="39"/>
        <end position="63"/>
    </location>
</feature>
<feature type="transmembrane region" description="Helical" evidence="7">
    <location>
        <begin position="160"/>
        <end position="178"/>
    </location>
</feature>